<dbReference type="Proteomes" id="UP001623041">
    <property type="component" value="Unassembled WGS sequence"/>
</dbReference>
<dbReference type="InterPro" id="IPR043129">
    <property type="entry name" value="ATPase_NBD"/>
</dbReference>
<protein>
    <submittedName>
        <fullName evidence="2">ROK family protein</fullName>
    </submittedName>
</protein>
<comment type="caution">
    <text evidence="2">The sequence shown here is derived from an EMBL/GenBank/DDBJ whole genome shotgun (WGS) entry which is preliminary data.</text>
</comment>
<organism evidence="2 3">
    <name type="scientific">Bacillus salipaludis</name>
    <dbReference type="NCBI Taxonomy" id="2547811"/>
    <lineage>
        <taxon>Bacteria</taxon>
        <taxon>Bacillati</taxon>
        <taxon>Bacillota</taxon>
        <taxon>Bacilli</taxon>
        <taxon>Bacillales</taxon>
        <taxon>Bacillaceae</taxon>
        <taxon>Bacillus</taxon>
    </lineage>
</organism>
<evidence type="ECO:0000313" key="2">
    <source>
        <dbReference type="EMBL" id="MFK9093854.1"/>
    </source>
</evidence>
<dbReference type="CDD" id="cd24068">
    <property type="entry name" value="ASKHA_NBD_ROK_FnNanK-like"/>
    <property type="match status" value="1"/>
</dbReference>
<sequence length="298" mass="33114">MYLSIDIGGTSIKSGIIRESDIVEIVDKQEFPTNAKKVYGIGIEKKVVEIIEYYMEKYDVEGVAISTAGVVNSKTYEIVYANENIPFYVGINLSHTVRKIYNLPCIVENDVNCAAIGELHYGSGKGYSNIFCLTVGTGIGGAIIIDKNLYHGDSFTAGEIGYIKINKKDFQDIASTSFLVNHVKNITGLELNGKEIFEQALTGNVQIQQIIDTFCENLVEGIVTIFYLLNPEKIIIGGGIMEQTEYLYPIINKKIQMAMDGIFNKNIEVSFAKLGNNAGMYGAYHLLKRYLDEEKSTF</sequence>
<dbReference type="Gene3D" id="3.30.420.40">
    <property type="match status" value="2"/>
</dbReference>
<gene>
    <name evidence="2" type="ORF">ACJEBI_20535</name>
</gene>
<comment type="similarity">
    <text evidence="1">Belongs to the ROK (NagC/XylR) family.</text>
</comment>
<keyword evidence="3" id="KW-1185">Reference proteome</keyword>
<accession>A0ABW8RN59</accession>
<name>A0ABW8RN59_9BACI</name>
<dbReference type="PANTHER" id="PTHR18964">
    <property type="entry name" value="ROK (REPRESSOR, ORF, KINASE) FAMILY"/>
    <property type="match status" value="1"/>
</dbReference>
<proteinExistence type="inferred from homology"/>
<dbReference type="InterPro" id="IPR000600">
    <property type="entry name" value="ROK"/>
</dbReference>
<evidence type="ECO:0000313" key="3">
    <source>
        <dbReference type="Proteomes" id="UP001623041"/>
    </source>
</evidence>
<dbReference type="RefSeq" id="WP_406582352.1">
    <property type="nucleotide sequence ID" value="NZ_JBJHQH010000017.1"/>
</dbReference>
<dbReference type="EMBL" id="JBJHQH010000017">
    <property type="protein sequence ID" value="MFK9093854.1"/>
    <property type="molecule type" value="Genomic_DNA"/>
</dbReference>
<reference evidence="2 3" key="1">
    <citation type="submission" date="2024-11" db="EMBL/GenBank/DDBJ databases">
        <authorList>
            <person name="Lucas J.A."/>
        </authorList>
    </citation>
    <scope>NUCLEOTIDE SEQUENCE [LARGE SCALE GENOMIC DNA]</scope>
    <source>
        <strain evidence="2 3">Z 5.4</strain>
    </source>
</reference>
<dbReference type="Pfam" id="PF00480">
    <property type="entry name" value="ROK"/>
    <property type="match status" value="1"/>
</dbReference>
<dbReference type="SUPFAM" id="SSF53067">
    <property type="entry name" value="Actin-like ATPase domain"/>
    <property type="match status" value="1"/>
</dbReference>
<dbReference type="PANTHER" id="PTHR18964:SF165">
    <property type="entry name" value="BETA-GLUCOSIDE KINASE"/>
    <property type="match status" value="1"/>
</dbReference>
<evidence type="ECO:0000256" key="1">
    <source>
        <dbReference type="ARBA" id="ARBA00006479"/>
    </source>
</evidence>